<comment type="similarity">
    <text evidence="3 13">Belongs to the pantothenate synthetase family.</text>
</comment>
<dbReference type="InterPro" id="IPR014729">
    <property type="entry name" value="Rossmann-like_a/b/a_fold"/>
</dbReference>
<protein>
    <recommendedName>
        <fullName evidence="5 13">Pantothenate synthetase</fullName>
        <shortName evidence="13">PS</shortName>
        <ecNumber evidence="4 13">6.3.2.1</ecNumber>
    </recommendedName>
    <alternativeName>
        <fullName evidence="13">Pantoate--beta-alanine ligase</fullName>
    </alternativeName>
    <alternativeName>
        <fullName evidence="13">Pantoate-activating enzyme</fullName>
    </alternativeName>
</protein>
<evidence type="ECO:0000256" key="3">
    <source>
        <dbReference type="ARBA" id="ARBA00009256"/>
    </source>
</evidence>
<evidence type="ECO:0000313" key="14">
    <source>
        <dbReference type="EMBL" id="PTM57406.1"/>
    </source>
</evidence>
<evidence type="ECO:0000256" key="5">
    <source>
        <dbReference type="ARBA" id="ARBA00014155"/>
    </source>
</evidence>
<evidence type="ECO:0000313" key="15">
    <source>
        <dbReference type="Proteomes" id="UP000241808"/>
    </source>
</evidence>
<dbReference type="Pfam" id="PF02569">
    <property type="entry name" value="Pantoate_ligase"/>
    <property type="match status" value="1"/>
</dbReference>
<feature type="binding site" evidence="13">
    <location>
        <position position="64"/>
    </location>
    <ligand>
        <name>beta-alanine</name>
        <dbReference type="ChEBI" id="CHEBI:57966"/>
    </ligand>
</feature>
<comment type="function">
    <text evidence="12 13">Catalyzes the condensation of pantoate with beta-alanine in an ATP-dependent reaction via a pantoyl-adenylate intermediate.</text>
</comment>
<dbReference type="PANTHER" id="PTHR21299">
    <property type="entry name" value="CYTIDYLATE KINASE/PANTOATE-BETA-ALANINE LIGASE"/>
    <property type="match status" value="1"/>
</dbReference>
<proteinExistence type="inferred from homology"/>
<comment type="subunit">
    <text evidence="13">Homodimer.</text>
</comment>
<dbReference type="FunFam" id="3.40.50.620:FF:000114">
    <property type="entry name" value="Pantothenate synthetase"/>
    <property type="match status" value="1"/>
</dbReference>
<name>A0A2T4Z6B0_9HYPH</name>
<evidence type="ECO:0000256" key="6">
    <source>
        <dbReference type="ARBA" id="ARBA00022490"/>
    </source>
</evidence>
<keyword evidence="10 13" id="KW-0067">ATP-binding</keyword>
<keyword evidence="8 13" id="KW-0566">Pantothenate biosynthesis</keyword>
<evidence type="ECO:0000256" key="1">
    <source>
        <dbReference type="ARBA" id="ARBA00004496"/>
    </source>
</evidence>
<dbReference type="Gene3D" id="3.40.50.620">
    <property type="entry name" value="HUPs"/>
    <property type="match status" value="1"/>
</dbReference>
<dbReference type="PANTHER" id="PTHR21299:SF1">
    <property type="entry name" value="PANTOATE--BETA-ALANINE LIGASE"/>
    <property type="match status" value="1"/>
</dbReference>
<dbReference type="InterPro" id="IPR003721">
    <property type="entry name" value="Pantoate_ligase"/>
</dbReference>
<organism evidence="14 15">
    <name type="scientific">Phreatobacter oligotrophus</name>
    <dbReference type="NCBI Taxonomy" id="1122261"/>
    <lineage>
        <taxon>Bacteria</taxon>
        <taxon>Pseudomonadati</taxon>
        <taxon>Pseudomonadota</taxon>
        <taxon>Alphaproteobacteria</taxon>
        <taxon>Hyphomicrobiales</taxon>
        <taxon>Phreatobacteraceae</taxon>
        <taxon>Phreatobacter</taxon>
    </lineage>
</organism>
<evidence type="ECO:0000256" key="9">
    <source>
        <dbReference type="ARBA" id="ARBA00022741"/>
    </source>
</evidence>
<comment type="catalytic activity">
    <reaction evidence="11 13">
        <text>(R)-pantoate + beta-alanine + ATP = (R)-pantothenate + AMP + diphosphate + H(+)</text>
        <dbReference type="Rhea" id="RHEA:10912"/>
        <dbReference type="ChEBI" id="CHEBI:15378"/>
        <dbReference type="ChEBI" id="CHEBI:15980"/>
        <dbReference type="ChEBI" id="CHEBI:29032"/>
        <dbReference type="ChEBI" id="CHEBI:30616"/>
        <dbReference type="ChEBI" id="CHEBI:33019"/>
        <dbReference type="ChEBI" id="CHEBI:57966"/>
        <dbReference type="ChEBI" id="CHEBI:456215"/>
        <dbReference type="EC" id="6.3.2.1"/>
    </reaction>
</comment>
<dbReference type="HAMAP" id="MF_00158">
    <property type="entry name" value="PanC"/>
    <property type="match status" value="1"/>
</dbReference>
<evidence type="ECO:0000256" key="4">
    <source>
        <dbReference type="ARBA" id="ARBA00012219"/>
    </source>
</evidence>
<evidence type="ECO:0000256" key="2">
    <source>
        <dbReference type="ARBA" id="ARBA00004990"/>
    </source>
</evidence>
<dbReference type="InterPro" id="IPR042176">
    <property type="entry name" value="Pantoate_ligase_C"/>
</dbReference>
<dbReference type="GO" id="GO:0004592">
    <property type="term" value="F:pantoate-beta-alanine ligase activity"/>
    <property type="evidence" value="ECO:0007669"/>
    <property type="project" value="UniProtKB-UniRule"/>
</dbReference>
<feature type="active site" description="Proton donor" evidence="13">
    <location>
        <position position="40"/>
    </location>
</feature>
<evidence type="ECO:0000256" key="7">
    <source>
        <dbReference type="ARBA" id="ARBA00022598"/>
    </source>
</evidence>
<comment type="miscellaneous">
    <text evidence="13">The reaction proceeds by a bi uni uni bi ping pong mechanism.</text>
</comment>
<evidence type="ECO:0000256" key="8">
    <source>
        <dbReference type="ARBA" id="ARBA00022655"/>
    </source>
</evidence>
<keyword evidence="15" id="KW-1185">Reference proteome</keyword>
<dbReference type="OrthoDB" id="9773087at2"/>
<dbReference type="NCBIfam" id="TIGR00018">
    <property type="entry name" value="panC"/>
    <property type="match status" value="1"/>
</dbReference>
<evidence type="ECO:0000256" key="10">
    <source>
        <dbReference type="ARBA" id="ARBA00022840"/>
    </source>
</evidence>
<dbReference type="NCBIfam" id="TIGR00125">
    <property type="entry name" value="cyt_tran_rel"/>
    <property type="match status" value="1"/>
</dbReference>
<keyword evidence="7 13" id="KW-0436">Ligase</keyword>
<evidence type="ECO:0000256" key="13">
    <source>
        <dbReference type="HAMAP-Rule" id="MF_00158"/>
    </source>
</evidence>
<feature type="binding site" evidence="13">
    <location>
        <position position="180"/>
    </location>
    <ligand>
        <name>ATP</name>
        <dbReference type="ChEBI" id="CHEBI:30616"/>
    </ligand>
</feature>
<dbReference type="Gene3D" id="3.30.1300.10">
    <property type="entry name" value="Pantoate-beta-alanine ligase, C-terminal domain"/>
    <property type="match status" value="1"/>
</dbReference>
<dbReference type="EC" id="6.3.2.1" evidence="4 13"/>
<dbReference type="SUPFAM" id="SSF52374">
    <property type="entry name" value="Nucleotidylyl transferase"/>
    <property type="match status" value="1"/>
</dbReference>
<dbReference type="GO" id="GO:0005524">
    <property type="term" value="F:ATP binding"/>
    <property type="evidence" value="ECO:0007669"/>
    <property type="project" value="UniProtKB-KW"/>
</dbReference>
<dbReference type="GO" id="GO:0015940">
    <property type="term" value="P:pantothenate biosynthetic process"/>
    <property type="evidence" value="ECO:0007669"/>
    <property type="project" value="UniProtKB-UniRule"/>
</dbReference>
<dbReference type="CDD" id="cd00560">
    <property type="entry name" value="PanC"/>
    <property type="match status" value="1"/>
</dbReference>
<gene>
    <name evidence="13" type="primary">panC</name>
    <name evidence="14" type="ORF">C8P69_104460</name>
</gene>
<dbReference type="AlphaFoldDB" id="A0A2T4Z6B0"/>
<keyword evidence="6 13" id="KW-0963">Cytoplasm</keyword>
<dbReference type="EMBL" id="PZZL01000004">
    <property type="protein sequence ID" value="PTM57406.1"/>
    <property type="molecule type" value="Genomic_DNA"/>
</dbReference>
<dbReference type="UniPathway" id="UPA00028">
    <property type="reaction ID" value="UER00005"/>
</dbReference>
<comment type="pathway">
    <text evidence="2 13">Cofactor biosynthesis; (R)-pantothenate biosynthesis; (R)-pantothenate from (R)-pantoate and beta-alanine: step 1/1.</text>
</comment>
<dbReference type="GO" id="GO:0005829">
    <property type="term" value="C:cytosol"/>
    <property type="evidence" value="ECO:0007669"/>
    <property type="project" value="TreeGrafter"/>
</dbReference>
<comment type="subcellular location">
    <subcellularLocation>
        <location evidence="1 13">Cytoplasm</location>
    </subcellularLocation>
</comment>
<feature type="binding site" evidence="13">
    <location>
        <begin position="151"/>
        <end position="154"/>
    </location>
    <ligand>
        <name>ATP</name>
        <dbReference type="ChEBI" id="CHEBI:30616"/>
    </ligand>
</feature>
<evidence type="ECO:0000256" key="12">
    <source>
        <dbReference type="ARBA" id="ARBA00055042"/>
    </source>
</evidence>
<sequence>MARPQVVRTVADLRTLVAGWRAEGLRVGLVPTMGALHAGHVSLVETARRSADRVIVSIFVNPTQFAPNEDFAKYPRTFQYDLDVLSEVGTEAVYAPEVPTMYPPGAATTVSLTGPATAGLEDVSRPFHFPGVATIVAKLLIQAGPDVAVFGEKDFQQLAVIRRMAADLDLPVEIIGGATVRDADGLALSSRNRYLSAEERTTAPVLHRTMLGVAKALGDGLSPAEALAEGRAAITAAGFDLDYLELRAADDLGDPRPGVPWRLLVAARLGATRLIDNIAV</sequence>
<feature type="binding site" evidence="13">
    <location>
        <begin position="33"/>
        <end position="40"/>
    </location>
    <ligand>
        <name>ATP</name>
        <dbReference type="ChEBI" id="CHEBI:30616"/>
    </ligand>
</feature>
<comment type="caution">
    <text evidence="14">The sequence shown here is derived from an EMBL/GenBank/DDBJ whole genome shotgun (WGS) entry which is preliminary data.</text>
</comment>
<feature type="binding site" evidence="13">
    <location>
        <position position="64"/>
    </location>
    <ligand>
        <name>(R)-pantoate</name>
        <dbReference type="ChEBI" id="CHEBI:15980"/>
    </ligand>
</feature>
<feature type="binding site" evidence="13">
    <location>
        <position position="157"/>
    </location>
    <ligand>
        <name>(R)-pantoate</name>
        <dbReference type="ChEBI" id="CHEBI:15980"/>
    </ligand>
</feature>
<keyword evidence="9 13" id="KW-0547">Nucleotide-binding</keyword>
<reference evidence="14 15" key="1">
    <citation type="submission" date="2018-04" db="EMBL/GenBank/DDBJ databases">
        <title>Genomic Encyclopedia of Archaeal and Bacterial Type Strains, Phase II (KMG-II): from individual species to whole genera.</title>
        <authorList>
            <person name="Goeker M."/>
        </authorList>
    </citation>
    <scope>NUCLEOTIDE SEQUENCE [LARGE SCALE GENOMIC DNA]</scope>
    <source>
        <strain evidence="14 15">DSM 25521</strain>
    </source>
</reference>
<accession>A0A2T4Z6B0</accession>
<dbReference type="Proteomes" id="UP000241808">
    <property type="component" value="Unassembled WGS sequence"/>
</dbReference>
<dbReference type="InterPro" id="IPR004821">
    <property type="entry name" value="Cyt_trans-like"/>
</dbReference>
<feature type="binding site" evidence="13">
    <location>
        <begin position="188"/>
        <end position="191"/>
    </location>
    <ligand>
        <name>ATP</name>
        <dbReference type="ChEBI" id="CHEBI:30616"/>
    </ligand>
</feature>
<evidence type="ECO:0000256" key="11">
    <source>
        <dbReference type="ARBA" id="ARBA00048258"/>
    </source>
</evidence>
<dbReference type="RefSeq" id="WP_108177387.1">
    <property type="nucleotide sequence ID" value="NZ_PZZL01000004.1"/>
</dbReference>